<proteinExistence type="predicted"/>
<dbReference type="KEGG" id="pbu:L21SP3_01249"/>
<dbReference type="EMBL" id="CP019633">
    <property type="protein sequence ID" value="AQQ09444.1"/>
    <property type="molecule type" value="Genomic_DNA"/>
</dbReference>
<dbReference type="OrthoDB" id="288846at2"/>
<keyword evidence="2" id="KW-1185">Reference proteome</keyword>
<evidence type="ECO:0000313" key="2">
    <source>
        <dbReference type="Proteomes" id="UP000188273"/>
    </source>
</evidence>
<dbReference type="AlphaFoldDB" id="A0A1Q2HQ89"/>
<gene>
    <name evidence="1" type="ORF">L21SP3_01249</name>
</gene>
<sequence length="264" mass="29489">MDINLNKKAYTIVELLVVLSLMLVLAFLAIPPAAALKDSFISEGIVVNTVESALANARARAVSEGKPVGVRFQRSKDGSQYMVFVRFIGDIEGMHSSRQYAFEPVPGRKPVNLPAGYSICDMRKRSNYSNEKIYESDPLGNPVEPKNLNDTTTFTVCFSPAGKAVVRKVRIFPDYRKTNSEDILFGEYEDYFNQGNLQDSKILLSADNSAENGYGGEKSRLSRISVFKNLDFQKAEDKGLFLFQLPKYRINTWTGGLLKTEAVE</sequence>
<dbReference type="STRING" id="1940790.L21SP3_01249"/>
<dbReference type="Proteomes" id="UP000188273">
    <property type="component" value="Chromosome"/>
</dbReference>
<organism evidence="1 2">
    <name type="scientific">Sedimentisphaera cyanobacteriorum</name>
    <dbReference type="NCBI Taxonomy" id="1940790"/>
    <lineage>
        <taxon>Bacteria</taxon>
        <taxon>Pseudomonadati</taxon>
        <taxon>Planctomycetota</taxon>
        <taxon>Phycisphaerae</taxon>
        <taxon>Sedimentisphaerales</taxon>
        <taxon>Sedimentisphaeraceae</taxon>
        <taxon>Sedimentisphaera</taxon>
    </lineage>
</organism>
<evidence type="ECO:0000313" key="1">
    <source>
        <dbReference type="EMBL" id="AQQ09444.1"/>
    </source>
</evidence>
<dbReference type="RefSeq" id="WP_077540040.1">
    <property type="nucleotide sequence ID" value="NZ_CP019633.1"/>
</dbReference>
<accession>A0A1Q2HQ89</accession>
<reference evidence="2" key="1">
    <citation type="submission" date="2017-02" db="EMBL/GenBank/DDBJ databases">
        <title>Comparative genomics and description of representatives of a novel lineage of planctomycetes thriving in anoxic sediments.</title>
        <authorList>
            <person name="Spring S."/>
            <person name="Bunk B."/>
            <person name="Sproer C."/>
            <person name="Klenk H.-P."/>
        </authorList>
    </citation>
    <scope>NUCLEOTIDE SEQUENCE [LARGE SCALE GENOMIC DNA]</scope>
    <source>
        <strain evidence="2">L21-RPul-D3</strain>
    </source>
</reference>
<name>A0A1Q2HQ89_9BACT</name>
<protein>
    <submittedName>
        <fullName evidence="1">Tfp pilus assembly protein FimT</fullName>
    </submittedName>
</protein>